<keyword evidence="2" id="KW-1185">Reference proteome</keyword>
<reference evidence="2" key="1">
    <citation type="submission" date="2013-09" db="EMBL/GenBank/DDBJ databases">
        <title>Corchorus olitorius genome sequencing.</title>
        <authorList>
            <person name="Alam M."/>
            <person name="Haque M.S."/>
            <person name="Islam M.S."/>
            <person name="Emdad E.M."/>
            <person name="Islam M.M."/>
            <person name="Ahmed B."/>
            <person name="Halim A."/>
            <person name="Hossen Q.M.M."/>
            <person name="Hossain M.Z."/>
            <person name="Ahmed R."/>
            <person name="Khan M.M."/>
            <person name="Islam R."/>
            <person name="Rashid M.M."/>
            <person name="Khan S.A."/>
            <person name="Rahman M.S."/>
            <person name="Alam M."/>
            <person name="Yahiya A.S."/>
            <person name="Khan M.S."/>
            <person name="Azam M.S."/>
            <person name="Haque T."/>
            <person name="Lashkar M.Z.H."/>
            <person name="Akhand A.I."/>
            <person name="Morshed G."/>
            <person name="Roy S."/>
            <person name="Uddin K.S."/>
            <person name="Rabeya T."/>
            <person name="Hossain A.S."/>
            <person name="Chowdhury A."/>
            <person name="Snigdha A.R."/>
            <person name="Mortoza M.S."/>
            <person name="Matin S.A."/>
            <person name="Hoque S.M.E."/>
            <person name="Islam M.K."/>
            <person name="Roy D.K."/>
            <person name="Haider R."/>
            <person name="Moosa M.M."/>
            <person name="Elias S.M."/>
            <person name="Hasan A.M."/>
            <person name="Jahan S."/>
            <person name="Shafiuddin M."/>
            <person name="Mahmood N."/>
            <person name="Shommy N.S."/>
        </authorList>
    </citation>
    <scope>NUCLEOTIDE SEQUENCE [LARGE SCALE GENOMIC DNA]</scope>
    <source>
        <strain evidence="2">cv. O-4</strain>
    </source>
</reference>
<accession>A0A1R3IVI9</accession>
<dbReference type="EMBL" id="AWUE01017549">
    <property type="protein sequence ID" value="OMO86595.1"/>
    <property type="molecule type" value="Genomic_DNA"/>
</dbReference>
<protein>
    <submittedName>
        <fullName evidence="1">Uncharacterized protein</fullName>
    </submittedName>
</protein>
<dbReference type="AlphaFoldDB" id="A0A1R3IVI9"/>
<gene>
    <name evidence="1" type="ORF">COLO4_21051</name>
</gene>
<organism evidence="1 2">
    <name type="scientific">Corchorus olitorius</name>
    <dbReference type="NCBI Taxonomy" id="93759"/>
    <lineage>
        <taxon>Eukaryota</taxon>
        <taxon>Viridiplantae</taxon>
        <taxon>Streptophyta</taxon>
        <taxon>Embryophyta</taxon>
        <taxon>Tracheophyta</taxon>
        <taxon>Spermatophyta</taxon>
        <taxon>Magnoliopsida</taxon>
        <taxon>eudicotyledons</taxon>
        <taxon>Gunneridae</taxon>
        <taxon>Pentapetalae</taxon>
        <taxon>rosids</taxon>
        <taxon>malvids</taxon>
        <taxon>Malvales</taxon>
        <taxon>Malvaceae</taxon>
        <taxon>Grewioideae</taxon>
        <taxon>Apeibeae</taxon>
        <taxon>Corchorus</taxon>
    </lineage>
</organism>
<evidence type="ECO:0000313" key="1">
    <source>
        <dbReference type="EMBL" id="OMO86595.1"/>
    </source>
</evidence>
<evidence type="ECO:0000313" key="2">
    <source>
        <dbReference type="Proteomes" id="UP000187203"/>
    </source>
</evidence>
<comment type="caution">
    <text evidence="1">The sequence shown here is derived from an EMBL/GenBank/DDBJ whole genome shotgun (WGS) entry which is preliminary data.</text>
</comment>
<dbReference type="Proteomes" id="UP000187203">
    <property type="component" value="Unassembled WGS sequence"/>
</dbReference>
<sequence>MYPLKTTKSFVKRVLNTLSEQQINAEIILGFIDSKI</sequence>
<proteinExistence type="predicted"/>
<name>A0A1R3IVI9_9ROSI</name>